<feature type="compositionally biased region" description="Basic and acidic residues" evidence="1">
    <location>
        <begin position="146"/>
        <end position="163"/>
    </location>
</feature>
<dbReference type="Pfam" id="PF07004">
    <property type="entry name" value="SHIPPO-rpt"/>
    <property type="match status" value="1"/>
</dbReference>
<evidence type="ECO:0008006" key="3">
    <source>
        <dbReference type="Google" id="ProtNLM"/>
    </source>
</evidence>
<dbReference type="InterPro" id="IPR010736">
    <property type="entry name" value="SHIPPO-rpt"/>
</dbReference>
<sequence>MPTARGKAMDVTEELFRPHERSPGMRTYFGTQVMSEKTSSPAYGFGSGSRDAQSKLYASREQSKATPGNVSQGPVYNMPDSVGKQSDSRKITPPSYGFGSSIRPSMSGPKSKSAEPGPGAYKSPNSVASQYDSRKKNSESAVFGTAERRHTEKQAVESKEHEVALYGKESPPPNCYNLRGSIGKQTLSNKKNLPSTKIGTASRFAKENLEDTPGAGTYKAPDSVGRQAQSRKKNSVITGFGTATRDGASKVFISHEHGKVSGAGNSPGPTTADAYTGTGRQNISTKKTAPASGFGTSKRPSITGKLAESPGPGSYWI</sequence>
<feature type="compositionally biased region" description="Polar residues" evidence="1">
    <location>
        <begin position="278"/>
        <end position="287"/>
    </location>
</feature>
<dbReference type="PANTHER" id="PTHR40429:SF1">
    <property type="entry name" value="FLAGELLAR ASSOCIATED PROTEIN"/>
    <property type="match status" value="1"/>
</dbReference>
<feature type="region of interest" description="Disordered" evidence="1">
    <location>
        <begin position="257"/>
        <end position="317"/>
    </location>
</feature>
<dbReference type="PANTHER" id="PTHR40429">
    <property type="entry name" value="FLAGELLAR ASSOCIATED PROTEIN"/>
    <property type="match status" value="1"/>
</dbReference>
<evidence type="ECO:0000313" key="2">
    <source>
        <dbReference type="EMBL" id="CAD9225134.1"/>
    </source>
</evidence>
<reference evidence="2" key="1">
    <citation type="submission" date="2021-01" db="EMBL/GenBank/DDBJ databases">
        <authorList>
            <person name="Corre E."/>
            <person name="Pelletier E."/>
            <person name="Niang G."/>
            <person name="Scheremetjew M."/>
            <person name="Finn R."/>
            <person name="Kale V."/>
            <person name="Holt S."/>
            <person name="Cochrane G."/>
            <person name="Meng A."/>
            <person name="Brown T."/>
            <person name="Cohen L."/>
        </authorList>
    </citation>
    <scope>NUCLEOTIDE SEQUENCE</scope>
    <source>
        <strain evidence="2">PLY429</strain>
    </source>
</reference>
<name>A0A7S1XAM3_9CHLO</name>
<feature type="compositionally biased region" description="Polar residues" evidence="1">
    <location>
        <begin position="64"/>
        <end position="74"/>
    </location>
</feature>
<dbReference type="EMBL" id="HBGG01041320">
    <property type="protein sequence ID" value="CAD9225134.1"/>
    <property type="molecule type" value="Transcribed_RNA"/>
</dbReference>
<accession>A0A7S1XAM3</accession>
<feature type="region of interest" description="Disordered" evidence="1">
    <location>
        <begin position="209"/>
        <end position="233"/>
    </location>
</feature>
<proteinExistence type="predicted"/>
<feature type="compositionally biased region" description="Polar residues" evidence="1">
    <location>
        <begin position="29"/>
        <end position="41"/>
    </location>
</feature>
<protein>
    <recommendedName>
        <fullName evidence="3">Flagellar associated protein</fullName>
    </recommendedName>
</protein>
<feature type="region of interest" description="Disordered" evidence="1">
    <location>
        <begin position="180"/>
        <end position="199"/>
    </location>
</feature>
<gene>
    <name evidence="2" type="ORF">TCHU04912_LOCUS21293</name>
</gene>
<evidence type="ECO:0000256" key="1">
    <source>
        <dbReference type="SAM" id="MobiDB-lite"/>
    </source>
</evidence>
<organism evidence="2">
    <name type="scientific">Tetraselmis chuii</name>
    <dbReference type="NCBI Taxonomy" id="63592"/>
    <lineage>
        <taxon>Eukaryota</taxon>
        <taxon>Viridiplantae</taxon>
        <taxon>Chlorophyta</taxon>
        <taxon>core chlorophytes</taxon>
        <taxon>Chlorodendrophyceae</taxon>
        <taxon>Chlorodendrales</taxon>
        <taxon>Chlorodendraceae</taxon>
        <taxon>Tetraselmis</taxon>
    </lineage>
</organism>
<dbReference type="AlphaFoldDB" id="A0A7S1XAM3"/>
<feature type="region of interest" description="Disordered" evidence="1">
    <location>
        <begin position="1"/>
        <end position="174"/>
    </location>
</feature>
<feature type="compositionally biased region" description="Basic and acidic residues" evidence="1">
    <location>
        <begin position="7"/>
        <end position="23"/>
    </location>
</feature>
<feature type="compositionally biased region" description="Polar residues" evidence="1">
    <location>
        <begin position="183"/>
        <end position="199"/>
    </location>
</feature>